<name>A0A014P3N8_9BURK</name>
<dbReference type="EMBL" id="JBOK01000006">
    <property type="protein sequence ID" value="EXU80740.1"/>
    <property type="molecule type" value="Genomic_DNA"/>
</dbReference>
<dbReference type="Pfam" id="PF09650">
    <property type="entry name" value="PHA_gran_rgn"/>
    <property type="match status" value="1"/>
</dbReference>
<protein>
    <recommendedName>
        <fullName evidence="3">Polyhydroxyalkanoic acid synthase</fullName>
    </recommendedName>
</protein>
<accession>A0A014P3N8</accession>
<comment type="caution">
    <text evidence="1">The sequence shown here is derived from an EMBL/GenBank/DDBJ whole genome shotgun (WGS) entry which is preliminary data.</text>
</comment>
<dbReference type="InterPro" id="IPR013433">
    <property type="entry name" value="PHA_gran_rgn"/>
</dbReference>
<evidence type="ECO:0000313" key="1">
    <source>
        <dbReference type="EMBL" id="EXU80740.1"/>
    </source>
</evidence>
<evidence type="ECO:0008006" key="3">
    <source>
        <dbReference type="Google" id="ProtNLM"/>
    </source>
</evidence>
<reference evidence="1 2" key="1">
    <citation type="submission" date="2014-01" db="EMBL/GenBank/DDBJ databases">
        <title>Interspecies Systems Biology Uncovers Metabolites Affecting C. elegans Gene Expression and Life History Traits.</title>
        <authorList>
            <person name="Watson E."/>
            <person name="Macneil L.T."/>
            <person name="Ritter A.D."/>
            <person name="Yilmaz L.S."/>
            <person name="Rosebrock A.P."/>
            <person name="Caudy A.A."/>
            <person name="Walhout A.J."/>
        </authorList>
    </citation>
    <scope>NUCLEOTIDE SEQUENCE [LARGE SCALE GENOMIC DNA]</scope>
    <source>
        <strain evidence="1 2">DA1877</strain>
    </source>
</reference>
<evidence type="ECO:0000313" key="2">
    <source>
        <dbReference type="Proteomes" id="UP000020766"/>
    </source>
</evidence>
<keyword evidence="2" id="KW-1185">Reference proteome</keyword>
<sequence>MLRPVSQILIERSHTLGLEAARQHARHWAAQATAKFGVQCRYEAGSTQDVLHFDGSGMQGQLQVSAEQLRLEAELGFLAAMFQEKIEAKLHAQFDAMLAS</sequence>
<gene>
    <name evidence="1" type="ORF">AX13_15875</name>
</gene>
<dbReference type="Proteomes" id="UP000020766">
    <property type="component" value="Unassembled WGS sequence"/>
</dbReference>
<dbReference type="PATRIC" id="fig|1457173.3.peg.1439"/>
<proteinExistence type="predicted"/>
<dbReference type="NCBIfam" id="TIGR02610">
    <property type="entry name" value="PHA_gran_rgn"/>
    <property type="match status" value="1"/>
</dbReference>
<organism evidence="1 2">
    <name type="scientific">Comamonas aquatica DA1877</name>
    <dbReference type="NCBI Taxonomy" id="1457173"/>
    <lineage>
        <taxon>Bacteria</taxon>
        <taxon>Pseudomonadati</taxon>
        <taxon>Pseudomonadota</taxon>
        <taxon>Betaproteobacteria</taxon>
        <taxon>Burkholderiales</taxon>
        <taxon>Comamonadaceae</taxon>
        <taxon>Comamonas</taxon>
    </lineage>
</organism>
<dbReference type="AlphaFoldDB" id="A0A014P3N8"/>